<keyword evidence="5 10" id="KW-0812">Transmembrane</keyword>
<dbReference type="InterPro" id="IPR002528">
    <property type="entry name" value="MATE_fam"/>
</dbReference>
<dbReference type="CDD" id="cd13133">
    <property type="entry name" value="MATE_like_7"/>
    <property type="match status" value="1"/>
</dbReference>
<keyword evidence="3" id="KW-0050">Antiport</keyword>
<sequence>MLYTNRDIWKVSYPILLSLFAQNIINVTDTAFLGRVSEVAIGASAMGGLFYICIFTIAFGFSTGSQIVIARRNGEGRFFEVGPVMIQGIIFLLGMALLLFGLTKAFGGDIMHILVKSPDVYSATMEFLDWRIYGFFFSFINVMFRAFYVGITRTKVMTLNAIFMALTNVLLDYGLIFGNFGLPALGIKGAAIASVLAEATSILFFIIYTYATVNFKKYGLTNLRHSFNPKLLGRILEISSFTMLQYFLSMSTWFVFFVAVERLGEHQLAIANIVRSIYVVLLIPVNALSTTANSLVSNLIGAGGIKDVPRLVWKIARVSFLIMAVLTTLAFLFPKAILSIYTDSTSIIDGSVHSIYVIIIAMLIGSVANIIFSAISGTGNTRSALWLEIITITVYTLYIGTVGLGFKAPVEICFTTEIVYYGMIFIVSYLYFKKGNWQNKKI</sequence>
<comment type="subcellular location">
    <subcellularLocation>
        <location evidence="1">Cell membrane</location>
        <topology evidence="1">Multi-pass membrane protein</topology>
    </subcellularLocation>
</comment>
<dbReference type="NCBIfam" id="TIGR00797">
    <property type="entry name" value="matE"/>
    <property type="match status" value="1"/>
</dbReference>
<keyword evidence="8 10" id="KW-0472">Membrane</keyword>
<dbReference type="EMBL" id="CM001167">
    <property type="protein sequence ID" value="EGJ72429.1"/>
    <property type="molecule type" value="Genomic_DNA"/>
</dbReference>
<proteinExistence type="predicted"/>
<feature type="transmembrane region" description="Helical" evidence="10">
    <location>
        <begin position="311"/>
        <end position="333"/>
    </location>
</feature>
<dbReference type="GO" id="GO:0042910">
    <property type="term" value="F:xenobiotic transmembrane transporter activity"/>
    <property type="evidence" value="ECO:0007669"/>
    <property type="project" value="InterPro"/>
</dbReference>
<feature type="transmembrane region" description="Helical" evidence="10">
    <location>
        <begin position="12"/>
        <end position="33"/>
    </location>
</feature>
<dbReference type="GO" id="GO:0006811">
    <property type="term" value="P:monoatomic ion transport"/>
    <property type="evidence" value="ECO:0007669"/>
    <property type="project" value="UniProtKB-KW"/>
</dbReference>
<dbReference type="STRING" id="679937.Bcop_2268"/>
<evidence type="ECO:0000256" key="4">
    <source>
        <dbReference type="ARBA" id="ARBA00022475"/>
    </source>
</evidence>
<evidence type="ECO:0000313" key="11">
    <source>
        <dbReference type="EMBL" id="EGJ72429.1"/>
    </source>
</evidence>
<feature type="transmembrane region" description="Helical" evidence="10">
    <location>
        <begin position="39"/>
        <end position="61"/>
    </location>
</feature>
<dbReference type="PANTHER" id="PTHR43298">
    <property type="entry name" value="MULTIDRUG RESISTANCE PROTEIN NORM-RELATED"/>
    <property type="match status" value="1"/>
</dbReference>
<evidence type="ECO:0000256" key="10">
    <source>
        <dbReference type="SAM" id="Phobius"/>
    </source>
</evidence>
<evidence type="ECO:0000256" key="3">
    <source>
        <dbReference type="ARBA" id="ARBA00022449"/>
    </source>
</evidence>
<keyword evidence="7" id="KW-0406">Ion transport</keyword>
<protein>
    <recommendedName>
        <fullName evidence="9">Multidrug-efflux transporter</fullName>
    </recommendedName>
</protein>
<keyword evidence="2" id="KW-0813">Transport</keyword>
<keyword evidence="6 10" id="KW-1133">Transmembrane helix</keyword>
<dbReference type="InterPro" id="IPR048279">
    <property type="entry name" value="MdtK-like"/>
</dbReference>
<evidence type="ECO:0000256" key="5">
    <source>
        <dbReference type="ARBA" id="ARBA00022692"/>
    </source>
</evidence>
<reference evidence="11 12" key="1">
    <citation type="journal article" date="2011" name="Stand. Genomic Sci.">
        <title>Non-contiguous finished genome sequence of Bacteroides coprosuis type strain (PC139).</title>
        <authorList>
            <person name="Land M."/>
            <person name="Held B."/>
            <person name="Gronow S."/>
            <person name="Abt B."/>
            <person name="Lucas S."/>
            <person name="Del Rio T.G."/>
            <person name="Nolan M."/>
            <person name="Tice H."/>
            <person name="Cheng J.F."/>
            <person name="Pitluck S."/>
            <person name="Liolios K."/>
            <person name="Pagani I."/>
            <person name="Ivanova N."/>
            <person name="Mavromatis K."/>
            <person name="Mikhailova N."/>
            <person name="Pati A."/>
            <person name="Tapia R."/>
            <person name="Han C."/>
            <person name="Goodwin L."/>
            <person name="Chen A."/>
            <person name="Palaniappan K."/>
            <person name="Hauser L."/>
            <person name="Brambilla E.M."/>
            <person name="Rohde M."/>
            <person name="Goker M."/>
            <person name="Detter J.C."/>
            <person name="Woyke T."/>
            <person name="Bristow J."/>
            <person name="Eisen J.A."/>
            <person name="Markowitz V."/>
            <person name="Hugenholtz P."/>
            <person name="Kyrpides N.C."/>
            <person name="Klenk H.P."/>
            <person name="Lapidus A."/>
        </authorList>
    </citation>
    <scope>NUCLEOTIDE SEQUENCE</scope>
    <source>
        <strain evidence="11 12">DSM 18011</strain>
    </source>
</reference>
<evidence type="ECO:0000256" key="1">
    <source>
        <dbReference type="ARBA" id="ARBA00004651"/>
    </source>
</evidence>
<evidence type="ECO:0000256" key="8">
    <source>
        <dbReference type="ARBA" id="ARBA00023136"/>
    </source>
</evidence>
<dbReference type="PANTHER" id="PTHR43298:SF2">
    <property type="entry name" value="FMN_FAD EXPORTER YEEO-RELATED"/>
    <property type="match status" value="1"/>
</dbReference>
<dbReference type="GO" id="GO:0005886">
    <property type="term" value="C:plasma membrane"/>
    <property type="evidence" value="ECO:0007669"/>
    <property type="project" value="UniProtKB-SubCell"/>
</dbReference>
<organism evidence="11 12">
    <name type="scientific">Bacteroides coprosuis DSM 18011</name>
    <dbReference type="NCBI Taxonomy" id="679937"/>
    <lineage>
        <taxon>Bacteria</taxon>
        <taxon>Pseudomonadati</taxon>
        <taxon>Bacteroidota</taxon>
        <taxon>Bacteroidia</taxon>
        <taxon>Bacteroidales</taxon>
        <taxon>Bacteroidaceae</taxon>
        <taxon>Bacteroides</taxon>
    </lineage>
</organism>
<dbReference type="InterPro" id="IPR050222">
    <property type="entry name" value="MATE_MdtK"/>
</dbReference>
<keyword evidence="4" id="KW-1003">Cell membrane</keyword>
<evidence type="ECO:0000256" key="9">
    <source>
        <dbReference type="ARBA" id="ARBA00031636"/>
    </source>
</evidence>
<evidence type="ECO:0000256" key="6">
    <source>
        <dbReference type="ARBA" id="ARBA00022989"/>
    </source>
</evidence>
<dbReference type="PIRSF" id="PIRSF006603">
    <property type="entry name" value="DinF"/>
    <property type="match status" value="1"/>
</dbReference>
<dbReference type="GO" id="GO:0015297">
    <property type="term" value="F:antiporter activity"/>
    <property type="evidence" value="ECO:0007669"/>
    <property type="project" value="UniProtKB-KW"/>
</dbReference>
<dbReference type="HOGENOM" id="CLU_012893_6_5_10"/>
<feature type="transmembrane region" description="Helical" evidence="10">
    <location>
        <begin position="384"/>
        <end position="406"/>
    </location>
</feature>
<feature type="transmembrane region" description="Helical" evidence="10">
    <location>
        <begin position="412"/>
        <end position="432"/>
    </location>
</feature>
<accession>F3ZUI1</accession>
<evidence type="ECO:0000256" key="2">
    <source>
        <dbReference type="ARBA" id="ARBA00022448"/>
    </source>
</evidence>
<evidence type="ECO:0000256" key="7">
    <source>
        <dbReference type="ARBA" id="ARBA00023065"/>
    </source>
</evidence>
<dbReference type="Pfam" id="PF01554">
    <property type="entry name" value="MatE"/>
    <property type="match status" value="2"/>
</dbReference>
<feature type="transmembrane region" description="Helical" evidence="10">
    <location>
        <begin position="132"/>
        <end position="151"/>
    </location>
</feature>
<feature type="transmembrane region" description="Helical" evidence="10">
    <location>
        <begin position="190"/>
        <end position="211"/>
    </location>
</feature>
<evidence type="ECO:0000313" key="12">
    <source>
        <dbReference type="Proteomes" id="UP000018439"/>
    </source>
</evidence>
<name>F3ZUI1_9BACE</name>
<feature type="transmembrane region" description="Helical" evidence="10">
    <location>
        <begin position="158"/>
        <end position="178"/>
    </location>
</feature>
<dbReference type="OrthoDB" id="9780160at2"/>
<feature type="transmembrane region" description="Helical" evidence="10">
    <location>
        <begin position="81"/>
        <end position="102"/>
    </location>
</feature>
<gene>
    <name evidence="11" type="ORF">Bcop_2268</name>
</gene>
<dbReference type="Proteomes" id="UP000018439">
    <property type="component" value="Chromosome"/>
</dbReference>
<dbReference type="AlphaFoldDB" id="F3ZUI1"/>
<feature type="transmembrane region" description="Helical" evidence="10">
    <location>
        <begin position="231"/>
        <end position="256"/>
    </location>
</feature>
<feature type="transmembrane region" description="Helical" evidence="10">
    <location>
        <begin position="353"/>
        <end position="372"/>
    </location>
</feature>
<keyword evidence="12" id="KW-1185">Reference proteome</keyword>
<feature type="transmembrane region" description="Helical" evidence="10">
    <location>
        <begin position="276"/>
        <end position="299"/>
    </location>
</feature>
<dbReference type="eggNOG" id="COG0534">
    <property type="taxonomic scope" value="Bacteria"/>
</dbReference>